<sequence length="386" mass="42723">MSHLRDLENNPDAPASKRHKVSKTIESCIVRRFDTRKRLAWSEFLATRCFLHVPEDLFDVFELASELYPDRPCEAFVATLGIRLCGPFDLLATADQEEVVVDKPLYLHGRFFIDPPEVATVMADSCSDVGRHWGYFRDAPDQVPEYVVCAENSRECKFDIVGGSLFDVLQRRLLERRSTLGGDVKTAHLLEKIETHCNESACVRGRAVAALRAKRAKTSVATSLHHLGIVVPLDVKTNTGYRELPTTGKDLADLLQQLKSTSSKNSPARHRLSDLVTRATIASDECDFGTGLLLGLDVFTAGSCLEKQALQLLRVAYLLLRRTDFYKVASGHCKYRNEADPSAPIDSITSSGPKTLNEESEATTIKLPPSPVTLHRAGGSIDAAWN</sequence>
<evidence type="ECO:0000256" key="2">
    <source>
        <dbReference type="ARBA" id="ARBA00004286"/>
    </source>
</evidence>
<evidence type="ECO:0000313" key="6">
    <source>
        <dbReference type="EMBL" id="CAK7941970.1"/>
    </source>
</evidence>
<dbReference type="GO" id="GO:0042393">
    <property type="term" value="F:histone binding"/>
    <property type="evidence" value="ECO:0007669"/>
    <property type="project" value="InterPro"/>
</dbReference>
<accession>A0AAV1V7X3</accession>
<organism evidence="6 7">
    <name type="scientific">Peronospora matthiolae</name>
    <dbReference type="NCBI Taxonomy" id="2874970"/>
    <lineage>
        <taxon>Eukaryota</taxon>
        <taxon>Sar</taxon>
        <taxon>Stramenopiles</taxon>
        <taxon>Oomycota</taxon>
        <taxon>Peronosporomycetes</taxon>
        <taxon>Peronosporales</taxon>
        <taxon>Peronosporaceae</taxon>
        <taxon>Peronospora</taxon>
    </lineage>
</organism>
<dbReference type="Pfam" id="PF10228">
    <property type="entry name" value="HPF1"/>
    <property type="match status" value="1"/>
</dbReference>
<keyword evidence="4" id="KW-0158">Chromosome</keyword>
<dbReference type="InterPro" id="IPR019361">
    <property type="entry name" value="HPF1"/>
</dbReference>
<comment type="caution">
    <text evidence="6">The sequence shown here is derived from an EMBL/GenBank/DDBJ whole genome shotgun (WGS) entry which is preliminary data.</text>
</comment>
<dbReference type="PANTHER" id="PTHR13386">
    <property type="entry name" value="HISTONE PARYLATION FACTOR 1"/>
    <property type="match status" value="1"/>
</dbReference>
<evidence type="ECO:0000256" key="1">
    <source>
        <dbReference type="ARBA" id="ARBA00004123"/>
    </source>
</evidence>
<gene>
    <name evidence="6" type="ORF">PM001_LOCUS27120</name>
</gene>
<comment type="similarity">
    <text evidence="3">Belongs to the HPF1 family.</text>
</comment>
<dbReference type="GO" id="GO:0072572">
    <property type="term" value="F:poly-ADP-D-ribose binding"/>
    <property type="evidence" value="ECO:0007669"/>
    <property type="project" value="TreeGrafter"/>
</dbReference>
<dbReference type="AlphaFoldDB" id="A0AAV1V7X3"/>
<dbReference type="GO" id="GO:0006974">
    <property type="term" value="P:DNA damage response"/>
    <property type="evidence" value="ECO:0007669"/>
    <property type="project" value="InterPro"/>
</dbReference>
<reference evidence="6" key="1">
    <citation type="submission" date="2024-01" db="EMBL/GenBank/DDBJ databases">
        <authorList>
            <person name="Webb A."/>
        </authorList>
    </citation>
    <scope>NUCLEOTIDE SEQUENCE</scope>
    <source>
        <strain evidence="6">Pm1</strain>
    </source>
</reference>
<dbReference type="Proteomes" id="UP001162060">
    <property type="component" value="Unassembled WGS sequence"/>
</dbReference>
<dbReference type="GO" id="GO:0005694">
    <property type="term" value="C:chromosome"/>
    <property type="evidence" value="ECO:0007669"/>
    <property type="project" value="UniProtKB-SubCell"/>
</dbReference>
<dbReference type="PANTHER" id="PTHR13386:SF1">
    <property type="entry name" value="HISTONE PARYLATION FACTOR 1"/>
    <property type="match status" value="1"/>
</dbReference>
<name>A0AAV1V7X3_9STRA</name>
<evidence type="ECO:0000313" key="7">
    <source>
        <dbReference type="Proteomes" id="UP001162060"/>
    </source>
</evidence>
<proteinExistence type="inferred from homology"/>
<evidence type="ECO:0000256" key="4">
    <source>
        <dbReference type="ARBA" id="ARBA00022454"/>
    </source>
</evidence>
<dbReference type="GO" id="GO:0005634">
    <property type="term" value="C:nucleus"/>
    <property type="evidence" value="ECO:0007669"/>
    <property type="project" value="UniProtKB-SubCell"/>
</dbReference>
<dbReference type="EMBL" id="CAKLBY020000267">
    <property type="protein sequence ID" value="CAK7941970.1"/>
    <property type="molecule type" value="Genomic_DNA"/>
</dbReference>
<comment type="subcellular location">
    <subcellularLocation>
        <location evidence="2">Chromosome</location>
    </subcellularLocation>
    <subcellularLocation>
        <location evidence="1">Nucleus</location>
    </subcellularLocation>
</comment>
<keyword evidence="5" id="KW-0539">Nucleus</keyword>
<evidence type="ECO:0000256" key="3">
    <source>
        <dbReference type="ARBA" id="ARBA00010803"/>
    </source>
</evidence>
<protein>
    <submittedName>
        <fullName evidence="6">Uncharacterized protein</fullName>
    </submittedName>
</protein>
<evidence type="ECO:0000256" key="5">
    <source>
        <dbReference type="ARBA" id="ARBA00023242"/>
    </source>
</evidence>